<dbReference type="InterPro" id="IPR045761">
    <property type="entry name" value="ODP_dom"/>
</dbReference>
<dbReference type="SUPFAM" id="SSF56281">
    <property type="entry name" value="Metallo-hydrolase/oxidoreductase"/>
    <property type="match status" value="1"/>
</dbReference>
<evidence type="ECO:0000256" key="1">
    <source>
        <dbReference type="ARBA" id="ARBA00001962"/>
    </source>
</evidence>
<dbReference type="PROSITE" id="PS50902">
    <property type="entry name" value="FLAVODOXIN_LIKE"/>
    <property type="match status" value="1"/>
</dbReference>
<dbReference type="SMART" id="SM00903">
    <property type="entry name" value="Flavin_Reduct"/>
    <property type="match status" value="1"/>
</dbReference>
<dbReference type="PROSITE" id="PS00201">
    <property type="entry name" value="FLAVODOXIN"/>
    <property type="match status" value="1"/>
</dbReference>
<reference evidence="10" key="1">
    <citation type="submission" date="2018-04" db="EMBL/GenBank/DDBJ databases">
        <authorList>
            <person name="Cornet L."/>
        </authorList>
    </citation>
    <scope>NUCLEOTIDE SEQUENCE [LARGE SCALE GENOMIC DNA]</scope>
</reference>
<evidence type="ECO:0000313" key="9">
    <source>
        <dbReference type="EMBL" id="PZO39557.1"/>
    </source>
</evidence>
<dbReference type="Gene3D" id="2.30.110.10">
    <property type="entry name" value="Electron Transport, Fmn-binding Protein, Chain A"/>
    <property type="match status" value="1"/>
</dbReference>
<dbReference type="InterPro" id="IPR008254">
    <property type="entry name" value="Flavodoxin/NO_synth"/>
</dbReference>
<dbReference type="Pfam" id="PF19583">
    <property type="entry name" value="ODP"/>
    <property type="match status" value="1"/>
</dbReference>
<keyword evidence="6" id="KW-0560">Oxidoreductase</keyword>
<accession>A0A2W4W8G1</accession>
<dbReference type="SUPFAM" id="SSF52218">
    <property type="entry name" value="Flavoproteins"/>
    <property type="match status" value="1"/>
</dbReference>
<organism evidence="9 10">
    <name type="scientific">Shackletoniella antarctica</name>
    <dbReference type="NCBI Taxonomy" id="268115"/>
    <lineage>
        <taxon>Bacteria</taxon>
        <taxon>Bacillati</taxon>
        <taxon>Cyanobacteriota</taxon>
        <taxon>Cyanophyceae</taxon>
        <taxon>Oculatellales</taxon>
        <taxon>Oculatellaceae</taxon>
        <taxon>Shackletoniella</taxon>
    </lineage>
</organism>
<dbReference type="GO" id="GO:0016646">
    <property type="term" value="F:oxidoreductase activity, acting on the CH-NH group of donors, NAD or NADP as acceptor"/>
    <property type="evidence" value="ECO:0007669"/>
    <property type="project" value="UniProtKB-ARBA"/>
</dbReference>
<dbReference type="InterPro" id="IPR036866">
    <property type="entry name" value="RibonucZ/Hydroxyglut_hydro"/>
</dbReference>
<evidence type="ECO:0000256" key="5">
    <source>
        <dbReference type="ARBA" id="ARBA00022982"/>
    </source>
</evidence>
<dbReference type="PANTHER" id="PTHR32145">
    <property type="entry name" value="DIFLAVIN FLAVOPROTEIN A 2-RELATED"/>
    <property type="match status" value="1"/>
</dbReference>
<evidence type="ECO:0000256" key="2">
    <source>
        <dbReference type="ARBA" id="ARBA00006098"/>
    </source>
</evidence>
<evidence type="ECO:0000259" key="8">
    <source>
        <dbReference type="PROSITE" id="PS50902"/>
    </source>
</evidence>
<comment type="caution">
    <text evidence="9">The sequence shown here is derived from an EMBL/GenBank/DDBJ whole genome shotgun (WGS) entry which is preliminary data.</text>
</comment>
<evidence type="ECO:0000256" key="4">
    <source>
        <dbReference type="ARBA" id="ARBA00022448"/>
    </source>
</evidence>
<dbReference type="InterPro" id="IPR012349">
    <property type="entry name" value="Split_barrel_FMN-bd"/>
</dbReference>
<feature type="domain" description="Flavodoxin-like" evidence="8">
    <location>
        <begin position="269"/>
        <end position="411"/>
    </location>
</feature>
<evidence type="ECO:0000256" key="7">
    <source>
        <dbReference type="ARBA" id="ARBA00025633"/>
    </source>
</evidence>
<dbReference type="GO" id="GO:0009055">
    <property type="term" value="F:electron transfer activity"/>
    <property type="evidence" value="ECO:0007669"/>
    <property type="project" value="InterPro"/>
</dbReference>
<dbReference type="Pfam" id="PF01613">
    <property type="entry name" value="Flavin_Reduct"/>
    <property type="match status" value="1"/>
</dbReference>
<sequence>MTLTTPSAPLPITVRPRDVQVADIGPQSQVLRSRTWDRLKFEVEYSRQGGTTANAYLIQADKVALIDPPGESFTDLFLVELRQRVALAQIDYIVTSHINANRLATLTRLLDLAPQAQVVCSRAAANTLKIALADRADQLCPVRSGETLDLGQGHVLEFIVVPTPRWPDGLCTYDPASQTLYSDKLFGAHRCDDALWDEQWRQLEGDRRYYFDCLHSPQVRQVETALDLFEPLPLKTLAPGHGPLVRYSLSRLRQDYRQWCQQQAQQPRVALLYASAYGNTARMADAIAQALTAAQVAVEAINCELADPNTLIDTLNQCDGFIMGSPTLGGHAPIQIQTALGLILANVPKTKPVGVFGSYGWSGEAIDLLEQKLKDANYPFGFEPLRVRFSPDAEALENCTEVAAQFARYLRKRKQQVARPVMAEAQGDRTTQALGRVIGSLCVITTQHQGIHSGLLTAWVSQASFSPPGLMLAIPRAAPGLGQIGPGTSFVLNILKEGRAVRRYFSAQQSTTDPFDHLDLAVAASGCAILADALAYLDCTVLEQLSTSDHSLLYARVQQGDLLASDGRPAINHRKSGNQY</sequence>
<dbReference type="InterPro" id="IPR051285">
    <property type="entry name" value="NADH_oxidoreductase_modular"/>
</dbReference>
<dbReference type="Gene3D" id="3.40.50.360">
    <property type="match status" value="1"/>
</dbReference>
<keyword evidence="5" id="KW-0249">Electron transport</keyword>
<dbReference type="InterPro" id="IPR002563">
    <property type="entry name" value="Flavin_Rdtase-like_dom"/>
</dbReference>
<protein>
    <submittedName>
        <fullName evidence="9">Flavin oxidoreductase</fullName>
    </submittedName>
</protein>
<comment type="similarity">
    <text evidence="2">In the C-terminal section; belongs to the flavodoxin reductase family.</text>
</comment>
<dbReference type="InterPro" id="IPR001226">
    <property type="entry name" value="Flavodoxin_CS"/>
</dbReference>
<comment type="function">
    <text evidence="7">Mediates electron transfer from NADH to oxygen, reducing it to water. This modular protein has 3 redox cofactors, in other organisms the same activity requires 2 or 3 proteins.</text>
</comment>
<dbReference type="AlphaFoldDB" id="A0A2W4W8G1"/>
<dbReference type="GO" id="GO:0010181">
    <property type="term" value="F:FMN binding"/>
    <property type="evidence" value="ECO:0007669"/>
    <property type="project" value="InterPro"/>
</dbReference>
<gene>
    <name evidence="9" type="ORF">DCF17_13065</name>
</gene>
<keyword evidence="4" id="KW-0813">Transport</keyword>
<dbReference type="SMART" id="SM00849">
    <property type="entry name" value="Lactamase_B"/>
    <property type="match status" value="1"/>
</dbReference>
<dbReference type="Gene3D" id="3.60.15.10">
    <property type="entry name" value="Ribonuclease Z/Hydroxyacylglutathione hydrolase-like"/>
    <property type="match status" value="1"/>
</dbReference>
<dbReference type="Proteomes" id="UP000249081">
    <property type="component" value="Unassembled WGS sequence"/>
</dbReference>
<dbReference type="InterPro" id="IPR029039">
    <property type="entry name" value="Flavoprotein-like_sf"/>
</dbReference>
<dbReference type="SUPFAM" id="SSF50475">
    <property type="entry name" value="FMN-binding split barrel"/>
    <property type="match status" value="1"/>
</dbReference>
<name>A0A2W4W8G1_9CYAN</name>
<evidence type="ECO:0000256" key="6">
    <source>
        <dbReference type="ARBA" id="ARBA00023002"/>
    </source>
</evidence>
<dbReference type="CDD" id="cd07709">
    <property type="entry name" value="flavodiiron_proteins_MBL-fold"/>
    <property type="match status" value="1"/>
</dbReference>
<dbReference type="PANTHER" id="PTHR32145:SF32">
    <property type="entry name" value="DIFLAVIN FLAVOPROTEIN A 4-RELATED"/>
    <property type="match status" value="1"/>
</dbReference>
<comment type="similarity">
    <text evidence="3">In the N-terminal section; belongs to the zinc metallo-hydrolase group 3 family.</text>
</comment>
<comment type="cofactor">
    <cofactor evidence="1">
        <name>Fe cation</name>
        <dbReference type="ChEBI" id="CHEBI:24875"/>
    </cofactor>
</comment>
<reference evidence="9 10" key="2">
    <citation type="submission" date="2018-06" db="EMBL/GenBank/DDBJ databases">
        <title>Metagenomic assembly of (sub)arctic Cyanobacteria and their associated microbiome from non-axenic cultures.</title>
        <authorList>
            <person name="Baurain D."/>
        </authorList>
    </citation>
    <scope>NUCLEOTIDE SEQUENCE [LARGE SCALE GENOMIC DNA]</scope>
    <source>
        <strain evidence="9">ULC041bin1</strain>
    </source>
</reference>
<dbReference type="InterPro" id="IPR001279">
    <property type="entry name" value="Metallo-B-lactamas"/>
</dbReference>
<evidence type="ECO:0000313" key="10">
    <source>
        <dbReference type="Proteomes" id="UP000249081"/>
    </source>
</evidence>
<dbReference type="Pfam" id="PF00258">
    <property type="entry name" value="Flavodoxin_1"/>
    <property type="match status" value="1"/>
</dbReference>
<evidence type="ECO:0000256" key="3">
    <source>
        <dbReference type="ARBA" id="ARBA00007121"/>
    </source>
</evidence>
<proteinExistence type="inferred from homology"/>
<dbReference type="EMBL" id="QBMN01000086">
    <property type="protein sequence ID" value="PZO39557.1"/>
    <property type="molecule type" value="Genomic_DNA"/>
</dbReference>